<dbReference type="InterPro" id="IPR038870">
    <property type="entry name" value="UBAP1"/>
</dbReference>
<sequence length="123" mass="13813">MNWLDEVPFKIPAGIEEWKEEEKPVTPPDLTIPDFLSILDETHTLSPYSCLPPPPSASRPLSSHTFYPDSSADLLPALSQEERDLLEPVIGLGYPMHAAIWALQKIGKQSPDQVWNILAFIKH</sequence>
<dbReference type="GO" id="GO:0043130">
    <property type="term" value="F:ubiquitin binding"/>
    <property type="evidence" value="ECO:0007669"/>
    <property type="project" value="InterPro"/>
</dbReference>
<dbReference type="PANTHER" id="PTHR15960:SF3">
    <property type="entry name" value="UBIQUITIN-ASSOCIATED PROTEIN 1-LIKE"/>
    <property type="match status" value="1"/>
</dbReference>
<gene>
    <name evidence="1" type="ORF">EOD39_18955</name>
</gene>
<dbReference type="Gene3D" id="1.20.120.1920">
    <property type="entry name" value="UBAP1 SOUBA domain"/>
    <property type="match status" value="1"/>
</dbReference>
<proteinExistence type="predicted"/>
<evidence type="ECO:0000313" key="1">
    <source>
        <dbReference type="EMBL" id="RXM93547.1"/>
    </source>
</evidence>
<keyword evidence="2" id="KW-1185">Reference proteome</keyword>
<name>A0A444UZE3_ACIRT</name>
<dbReference type="GO" id="GO:0043162">
    <property type="term" value="P:ubiquitin-dependent protein catabolic process via the multivesicular body sorting pathway"/>
    <property type="evidence" value="ECO:0007669"/>
    <property type="project" value="InterPro"/>
</dbReference>
<evidence type="ECO:0000313" key="2">
    <source>
        <dbReference type="Proteomes" id="UP000289886"/>
    </source>
</evidence>
<comment type="caution">
    <text evidence="1">The sequence shown here is derived from an EMBL/GenBank/DDBJ whole genome shotgun (WGS) entry which is preliminary data.</text>
</comment>
<dbReference type="GO" id="GO:0000813">
    <property type="term" value="C:ESCRT I complex"/>
    <property type="evidence" value="ECO:0007669"/>
    <property type="project" value="InterPro"/>
</dbReference>
<dbReference type="InterPro" id="IPR042575">
    <property type="entry name" value="UBAP1_C"/>
</dbReference>
<protein>
    <submittedName>
        <fullName evidence="1">Ubiquitin-associated protein 1-like</fullName>
    </submittedName>
</protein>
<organism evidence="1 2">
    <name type="scientific">Acipenser ruthenus</name>
    <name type="common">Sterlet sturgeon</name>
    <dbReference type="NCBI Taxonomy" id="7906"/>
    <lineage>
        <taxon>Eukaryota</taxon>
        <taxon>Metazoa</taxon>
        <taxon>Chordata</taxon>
        <taxon>Craniata</taxon>
        <taxon>Vertebrata</taxon>
        <taxon>Euteleostomi</taxon>
        <taxon>Actinopterygii</taxon>
        <taxon>Chondrostei</taxon>
        <taxon>Acipenseriformes</taxon>
        <taxon>Acipenseridae</taxon>
        <taxon>Acipenser</taxon>
    </lineage>
</organism>
<dbReference type="PANTHER" id="PTHR15960">
    <property type="entry name" value="LD44032P"/>
    <property type="match status" value="1"/>
</dbReference>
<reference evidence="1 2" key="1">
    <citation type="submission" date="2019-01" db="EMBL/GenBank/DDBJ databases">
        <title>Draft Genome and Complete Hox-Cluster Characterization of the Sterlet Sturgeon (Acipenser ruthenus).</title>
        <authorList>
            <person name="Wei Q."/>
        </authorList>
    </citation>
    <scope>NUCLEOTIDE SEQUENCE [LARGE SCALE GENOMIC DNA]</scope>
    <source>
        <strain evidence="1">WHYD16114868_AA</strain>
        <tissue evidence="1">Blood</tissue>
    </source>
</reference>
<dbReference type="AlphaFoldDB" id="A0A444UZE3"/>
<accession>A0A444UZE3</accession>
<dbReference type="Proteomes" id="UP000289886">
    <property type="component" value="Unassembled WGS sequence"/>
</dbReference>
<dbReference type="EMBL" id="SCEB01004439">
    <property type="protein sequence ID" value="RXM93547.1"/>
    <property type="molecule type" value="Genomic_DNA"/>
</dbReference>